<accession>A0A1H2JFY0</accession>
<dbReference type="STRING" id="419479.SAMN04488563_2657"/>
<evidence type="ECO:0000313" key="2">
    <source>
        <dbReference type="Proteomes" id="UP000182977"/>
    </source>
</evidence>
<gene>
    <name evidence="1" type="ORF">SAMN04488563_2657</name>
</gene>
<dbReference type="EMBL" id="LT629791">
    <property type="protein sequence ID" value="SDU55323.1"/>
    <property type="molecule type" value="Genomic_DNA"/>
</dbReference>
<sequence>MRSAGAEFDDVGPGFSYLGAMGGGILMTTTGESRVSEAVTCALCGTTAAELPLTWVSSVERGRTLYYCDRCARDNLRAIEARLDDSWW</sequence>
<proteinExistence type="predicted"/>
<protein>
    <submittedName>
        <fullName evidence="1">Uncharacterized protein</fullName>
    </submittedName>
</protein>
<organism evidence="1 2">
    <name type="scientific">Jiangella alkaliphila</name>
    <dbReference type="NCBI Taxonomy" id="419479"/>
    <lineage>
        <taxon>Bacteria</taxon>
        <taxon>Bacillati</taxon>
        <taxon>Actinomycetota</taxon>
        <taxon>Actinomycetes</taxon>
        <taxon>Jiangellales</taxon>
        <taxon>Jiangellaceae</taxon>
        <taxon>Jiangella</taxon>
    </lineage>
</organism>
<keyword evidence="2" id="KW-1185">Reference proteome</keyword>
<name>A0A1H2JFY0_9ACTN</name>
<dbReference type="AlphaFoldDB" id="A0A1H2JFY0"/>
<dbReference type="Proteomes" id="UP000182977">
    <property type="component" value="Chromosome I"/>
</dbReference>
<reference evidence="2" key="1">
    <citation type="submission" date="2016-10" db="EMBL/GenBank/DDBJ databases">
        <authorList>
            <person name="Varghese N."/>
            <person name="Submissions S."/>
        </authorList>
    </citation>
    <scope>NUCLEOTIDE SEQUENCE [LARGE SCALE GENOMIC DNA]</scope>
    <source>
        <strain evidence="2">DSM 45079</strain>
    </source>
</reference>
<evidence type="ECO:0000313" key="1">
    <source>
        <dbReference type="EMBL" id="SDU55323.1"/>
    </source>
</evidence>